<reference evidence="4" key="1">
    <citation type="submission" date="2017-05" db="EMBL/GenBank/DDBJ databases">
        <title>The Genome Sequence of Enterococcus sp. 9D6_DIV0238.</title>
        <authorList>
            <consortium name="The Broad Institute Genomics Platform"/>
            <consortium name="The Broad Institute Genomic Center for Infectious Diseases"/>
            <person name="Earl A."/>
            <person name="Manson A."/>
            <person name="Schwartman J."/>
            <person name="Gilmore M."/>
            <person name="Abouelleil A."/>
            <person name="Cao P."/>
            <person name="Chapman S."/>
            <person name="Cusick C."/>
            <person name="Shea T."/>
            <person name="Young S."/>
            <person name="Neafsey D."/>
            <person name="Nusbaum C."/>
            <person name="Birren B."/>
        </authorList>
    </citation>
    <scope>NUCLEOTIDE SEQUENCE [LARGE SCALE GENOMIC DNA]</scope>
    <source>
        <strain evidence="4">9D6_DIV0238</strain>
    </source>
</reference>
<feature type="domain" description="CAAX prenyl protease 2/Lysostaphin resistance protein A-like" evidence="3">
    <location>
        <begin position="108"/>
        <end position="212"/>
    </location>
</feature>
<dbReference type="GO" id="GO:0080120">
    <property type="term" value="P:CAAX-box protein maturation"/>
    <property type="evidence" value="ECO:0007669"/>
    <property type="project" value="UniProtKB-ARBA"/>
</dbReference>
<organism evidence="4">
    <name type="scientific">Candidatus Enterococcus dunnyi</name>
    <dbReference type="NCBI Taxonomy" id="1834192"/>
    <lineage>
        <taxon>Bacteria</taxon>
        <taxon>Bacillati</taxon>
        <taxon>Bacillota</taxon>
        <taxon>Bacilli</taxon>
        <taxon>Lactobacillales</taxon>
        <taxon>Enterococcaceae</taxon>
        <taxon>Enterococcus</taxon>
    </lineage>
</organism>
<protein>
    <recommendedName>
        <fullName evidence="3">CAAX prenyl protease 2/Lysostaphin resistance protein A-like domain-containing protein</fullName>
    </recommendedName>
</protein>
<evidence type="ECO:0000256" key="1">
    <source>
        <dbReference type="ARBA" id="ARBA00009067"/>
    </source>
</evidence>
<reference evidence="5" key="2">
    <citation type="submission" date="2017-05" db="EMBL/GenBank/DDBJ databases">
        <authorList>
            <consortium name="The Broad Institute Genomics Platform"/>
            <consortium name="The Broad Institute Genomic Center for Infectious Diseases"/>
            <person name="Earl A."/>
            <person name="Manson A."/>
            <person name="Schwartman J."/>
            <person name="Gilmore M."/>
            <person name="Abouelleil A."/>
            <person name="Cao P."/>
            <person name="Chapman S."/>
            <person name="Cusick C."/>
            <person name="Shea T."/>
            <person name="Young S."/>
            <person name="Neafsey D."/>
            <person name="Nusbaum C."/>
            <person name="Birren B."/>
        </authorList>
    </citation>
    <scope>NUCLEOTIDE SEQUENCE</scope>
    <source>
        <strain evidence="5">9D6_DIV0238</strain>
    </source>
</reference>
<dbReference type="Proteomes" id="UP000196151">
    <property type="component" value="Chromosome"/>
</dbReference>
<sequence>MNWKNFFRTIVVMWGTFLLYKIVTLSLLYTLPNLQSKPYYELVYFLIVTAISIFIVRLTKNSFGVEINFSPVITKPKKNILIFVVPFILFGIDFIGGIADVFRQPVYLIIVSFASALGAGLFEEIRDRGFGTIGFNSSFPNSKWKPLIIALCTSFLFCTTHYLNLLMPIAPSLEAVNQQVVYTFFMGLVFSVLSMRTGTIFYATLFHSMNNLSPWTPTSDLASVSSWSNVLIIYGLVPLLYTLWCLRPSKEIQMTNSQI</sequence>
<reference evidence="5" key="3">
    <citation type="submission" date="2024-03" db="EMBL/GenBank/DDBJ databases">
        <title>The Genome Sequence of Enterococcus sp. DIV0238c.</title>
        <authorList>
            <consortium name="The Broad Institute Genomics Platform"/>
            <consortium name="The Broad Institute Microbial Omics Core"/>
            <consortium name="The Broad Institute Genomic Center for Infectious Diseases"/>
            <person name="Earl A."/>
            <person name="Manson A."/>
            <person name="Gilmore M."/>
            <person name="Schwartman J."/>
            <person name="Shea T."/>
            <person name="Abouelleil A."/>
            <person name="Cao P."/>
            <person name="Chapman S."/>
            <person name="Cusick C."/>
            <person name="Young S."/>
            <person name="Neafsey D."/>
            <person name="Nusbaum C."/>
            <person name="Birren B."/>
        </authorList>
    </citation>
    <scope>NUCLEOTIDE SEQUENCE</scope>
    <source>
        <strain evidence="5">9D6_DIV0238</strain>
    </source>
</reference>
<name>A0A200J8I5_9ENTE</name>
<feature type="transmembrane region" description="Helical" evidence="2">
    <location>
        <begin position="226"/>
        <end position="246"/>
    </location>
</feature>
<dbReference type="AlphaFoldDB" id="A0A200J8I5"/>
<comment type="similarity">
    <text evidence="1">Belongs to the UPF0177 family.</text>
</comment>
<feature type="transmembrane region" description="Helical" evidence="2">
    <location>
        <begin position="6"/>
        <end position="30"/>
    </location>
</feature>
<evidence type="ECO:0000256" key="2">
    <source>
        <dbReference type="SAM" id="Phobius"/>
    </source>
</evidence>
<proteinExistence type="inferred from homology"/>
<feature type="transmembrane region" description="Helical" evidence="2">
    <location>
        <begin position="80"/>
        <end position="99"/>
    </location>
</feature>
<dbReference type="EMBL" id="CP147246">
    <property type="protein sequence ID" value="WYJ93729.1"/>
    <property type="molecule type" value="Genomic_DNA"/>
</dbReference>
<keyword evidence="2" id="KW-0472">Membrane</keyword>
<dbReference type="InterPro" id="IPR003675">
    <property type="entry name" value="Rce1/LyrA-like_dom"/>
</dbReference>
<keyword evidence="2" id="KW-1133">Transmembrane helix</keyword>
<feature type="transmembrane region" description="Helical" evidence="2">
    <location>
        <begin position="181"/>
        <end position="206"/>
    </location>
</feature>
<evidence type="ECO:0000313" key="5">
    <source>
        <dbReference type="EMBL" id="WYJ93729.1"/>
    </source>
</evidence>
<dbReference type="Pfam" id="PF02517">
    <property type="entry name" value="Rce1-like"/>
    <property type="match status" value="1"/>
</dbReference>
<evidence type="ECO:0000313" key="6">
    <source>
        <dbReference type="Proteomes" id="UP000196151"/>
    </source>
</evidence>
<evidence type="ECO:0000259" key="3">
    <source>
        <dbReference type="Pfam" id="PF02517"/>
    </source>
</evidence>
<keyword evidence="2" id="KW-0812">Transmembrane</keyword>
<keyword evidence="6" id="KW-1185">Reference proteome</keyword>
<accession>A0A200J8I5</accession>
<feature type="transmembrane region" description="Helical" evidence="2">
    <location>
        <begin position="106"/>
        <end position="122"/>
    </location>
</feature>
<feature type="transmembrane region" description="Helical" evidence="2">
    <location>
        <begin position="42"/>
        <end position="60"/>
    </location>
</feature>
<gene>
    <name evidence="5" type="ORF">A5889_001231</name>
    <name evidence="4" type="ORF">A5889_001848</name>
</gene>
<evidence type="ECO:0000313" key="4">
    <source>
        <dbReference type="EMBL" id="OUZ33139.1"/>
    </source>
</evidence>
<feature type="transmembrane region" description="Helical" evidence="2">
    <location>
        <begin position="147"/>
        <end position="169"/>
    </location>
</feature>
<dbReference type="EMBL" id="NIBQ01000002">
    <property type="protein sequence ID" value="OUZ33139.1"/>
    <property type="molecule type" value="Genomic_DNA"/>
</dbReference>
<dbReference type="GO" id="GO:0004175">
    <property type="term" value="F:endopeptidase activity"/>
    <property type="evidence" value="ECO:0007669"/>
    <property type="project" value="UniProtKB-ARBA"/>
</dbReference>